<accession>A0A5A8DXH9</accession>
<dbReference type="Proteomes" id="UP000324907">
    <property type="component" value="Unassembled WGS sequence"/>
</dbReference>
<dbReference type="SUPFAM" id="SSF143791">
    <property type="entry name" value="DUSP-like"/>
    <property type="match status" value="1"/>
</dbReference>
<evidence type="ECO:0000313" key="4">
    <source>
        <dbReference type="EMBL" id="KAA0169384.1"/>
    </source>
</evidence>
<dbReference type="InterPro" id="IPR050185">
    <property type="entry name" value="Ub_carboxyl-term_hydrolase"/>
</dbReference>
<gene>
    <name evidence="4" type="ORF">FNF28_02165</name>
</gene>
<feature type="domain" description="USP" evidence="2">
    <location>
        <begin position="206"/>
        <end position="725"/>
    </location>
</feature>
<evidence type="ECO:0000313" key="5">
    <source>
        <dbReference type="Proteomes" id="UP000324907"/>
    </source>
</evidence>
<evidence type="ECO:0000259" key="2">
    <source>
        <dbReference type="PROSITE" id="PS50235"/>
    </source>
</evidence>
<proteinExistence type="predicted"/>
<comment type="caution">
    <text evidence="4">The sequence shown here is derived from an EMBL/GenBank/DDBJ whole genome shotgun (WGS) entry which is preliminary data.</text>
</comment>
<dbReference type="InterPro" id="IPR038765">
    <property type="entry name" value="Papain-like_cys_pep_sf"/>
</dbReference>
<feature type="region of interest" description="Disordered" evidence="1">
    <location>
        <begin position="1000"/>
        <end position="1021"/>
    </location>
</feature>
<feature type="domain" description="DUSP" evidence="3">
    <location>
        <begin position="840"/>
        <end position="962"/>
    </location>
</feature>
<dbReference type="PROSITE" id="PS51283">
    <property type="entry name" value="DUSP"/>
    <property type="match status" value="1"/>
</dbReference>
<dbReference type="Gene3D" id="3.90.70.10">
    <property type="entry name" value="Cysteine proteinases"/>
    <property type="match status" value="2"/>
</dbReference>
<evidence type="ECO:0000256" key="1">
    <source>
        <dbReference type="SAM" id="MobiDB-lite"/>
    </source>
</evidence>
<dbReference type="GO" id="GO:0004843">
    <property type="term" value="F:cysteine-type deubiquitinase activity"/>
    <property type="evidence" value="ECO:0007669"/>
    <property type="project" value="InterPro"/>
</dbReference>
<organism evidence="4 5">
    <name type="scientific">Cafeteria roenbergensis</name>
    <name type="common">Marine flagellate</name>
    <dbReference type="NCBI Taxonomy" id="33653"/>
    <lineage>
        <taxon>Eukaryota</taxon>
        <taxon>Sar</taxon>
        <taxon>Stramenopiles</taxon>
        <taxon>Bigyra</taxon>
        <taxon>Opalozoa</taxon>
        <taxon>Bicosoecida</taxon>
        <taxon>Cafeteriaceae</taxon>
        <taxon>Cafeteria</taxon>
    </lineage>
</organism>
<feature type="compositionally biased region" description="Low complexity" evidence="1">
    <location>
        <begin position="398"/>
        <end position="413"/>
    </location>
</feature>
<dbReference type="InterPro" id="IPR035927">
    <property type="entry name" value="DUSP-like_sf"/>
</dbReference>
<dbReference type="Gene3D" id="3.30.2230.10">
    <property type="entry name" value="DUSP-like"/>
    <property type="match status" value="1"/>
</dbReference>
<dbReference type="AlphaFoldDB" id="A0A5A8DXH9"/>
<feature type="region of interest" description="Disordered" evidence="1">
    <location>
        <begin position="184"/>
        <end position="204"/>
    </location>
</feature>
<feature type="compositionally biased region" description="Low complexity" evidence="1">
    <location>
        <begin position="331"/>
        <end position="342"/>
    </location>
</feature>
<dbReference type="InterPro" id="IPR028889">
    <property type="entry name" value="USP"/>
</dbReference>
<sequence length="1038" mass="109029">MAAPLGELDRARALRMVKAAKQAQAQHRLACQAPGCSVSDPARLWINLSDGHVLCGFESGSHLADHLLSDDAAGEWISATTGDVRAGPDLRRVATAAELAEGGVEAASDTVAVHVRAESLLGELRAAACAAGPPSDDAAVAEGPSEEGDAAEAAAAMPSAAAAAAAASTRSARGVPRHRERLAGDAPDAIARPQADNRPPPGTGLTGLVNLGNTCFLNAGLQALMCVPHFARSFTELYQTSSAATHSHKRTILRAMESLVCACASTELDTQSPRDVLGTLRSVNQMFSGYHQHDSHEAMRFILNDIHETAAQRENNWGARHEHFVGPPPAETAGPASAAAGDAAGAAAGAGAASDDRGDIATVPSSRRSPLLAAATKDAGAAATASSVVPGRAERVAAGRAASQAQRSAAEQPGAASRMDPLTAALPASDAESLMDPDARGHWANRPGAKRPPPGVPPVPLWCTAGPFVPPPASSRSLVSDAFEGVMCSRVRCRTCKHESVTFDTFTDMSLSIPESPHPATDLGVKSAGAAPIDQVRRGGFASTGPRRSGWCSFGWGRALRVEDCLHDFCSPDALTGAEKYSCEKCACLREADKAFAIAKLPEVLCIQLKRFSHTTMWGKLSTRVDFPLEGLDMSPFVWSDSHLKRHGAAGELLAWGGSPAEGPFEYDLVSFVQHMGTMSGGHYIAYGKEPTEGRWRCFNDEYVTDASASTVAGQEAYILFFTRRRVAPSAPLPMAMPPADPSRDSTAVHCWVSARWWLRYRVFSCPGPITSYDVVCPHGRIRNNLLENFTDASTGRLSIFSFLVPLTEAQWAALVATFGRQGPPVYDASPCPACALEAEALAARRRAEATTISRVDSKSLPSATGDLASPTDRAAAYWHLIGTAWVRNWHSFKDNKSSADDGTFRGCLPPGPIDNSALLRANGSPKGHLQPVTHYRGVNAAVWNCFHDLYGGGPLLRRADRIDIYAPAVDPIPPDLLGTFVSSSGESAADDIVLTSSSDARKGRAGAGGGGTPATAGEPVAVAPWAGDGAASHRALH</sequence>
<dbReference type="Pfam" id="PF06337">
    <property type="entry name" value="DUSP"/>
    <property type="match status" value="1"/>
</dbReference>
<feature type="region of interest" description="Disordered" evidence="1">
    <location>
        <begin position="397"/>
        <end position="455"/>
    </location>
</feature>
<name>A0A5A8DXH9_CAFRO</name>
<dbReference type="SMART" id="SM00695">
    <property type="entry name" value="DUSP"/>
    <property type="match status" value="2"/>
</dbReference>
<feature type="region of interest" description="Disordered" evidence="1">
    <location>
        <begin position="320"/>
        <end position="342"/>
    </location>
</feature>
<evidence type="ECO:0000259" key="3">
    <source>
        <dbReference type="PROSITE" id="PS51283"/>
    </source>
</evidence>
<dbReference type="PANTHER" id="PTHR21646:SF86">
    <property type="entry name" value="UBIQUITIN CARBOXYL-TERMINAL HYDROLASE"/>
    <property type="match status" value="1"/>
</dbReference>
<dbReference type="InterPro" id="IPR018200">
    <property type="entry name" value="USP_CS"/>
</dbReference>
<dbReference type="PROSITE" id="PS00973">
    <property type="entry name" value="USP_2"/>
    <property type="match status" value="1"/>
</dbReference>
<dbReference type="PROSITE" id="PS00972">
    <property type="entry name" value="USP_1"/>
    <property type="match status" value="1"/>
</dbReference>
<reference evidence="4 5" key="1">
    <citation type="submission" date="2019-07" db="EMBL/GenBank/DDBJ databases">
        <title>Genomes of Cafeteria roenbergensis.</title>
        <authorList>
            <person name="Fischer M.G."/>
            <person name="Hackl T."/>
            <person name="Roman M."/>
        </authorList>
    </citation>
    <scope>NUCLEOTIDE SEQUENCE [LARGE SCALE GENOMIC DNA]</scope>
    <source>
        <strain evidence="4 5">RCC970-E3</strain>
    </source>
</reference>
<dbReference type="InterPro" id="IPR001394">
    <property type="entry name" value="Peptidase_C19_UCH"/>
</dbReference>
<dbReference type="PROSITE" id="PS50235">
    <property type="entry name" value="USP_3"/>
    <property type="match status" value="1"/>
</dbReference>
<dbReference type="SUPFAM" id="SSF54001">
    <property type="entry name" value="Cysteine proteinases"/>
    <property type="match status" value="1"/>
</dbReference>
<dbReference type="GO" id="GO:0016579">
    <property type="term" value="P:protein deubiquitination"/>
    <property type="evidence" value="ECO:0007669"/>
    <property type="project" value="InterPro"/>
</dbReference>
<dbReference type="PANTHER" id="PTHR21646">
    <property type="entry name" value="UBIQUITIN CARBOXYL-TERMINAL HYDROLASE"/>
    <property type="match status" value="1"/>
</dbReference>
<dbReference type="CDD" id="cd02674">
    <property type="entry name" value="Peptidase_C19R"/>
    <property type="match status" value="1"/>
</dbReference>
<dbReference type="InterPro" id="IPR006615">
    <property type="entry name" value="Pept_C19_DUSP"/>
</dbReference>
<protein>
    <submittedName>
        <fullName evidence="4">Uncharacterized protein</fullName>
    </submittedName>
</protein>
<dbReference type="EMBL" id="VLTL01000023">
    <property type="protein sequence ID" value="KAA0169384.1"/>
    <property type="molecule type" value="Genomic_DNA"/>
</dbReference>
<dbReference type="Pfam" id="PF00443">
    <property type="entry name" value="UCH"/>
    <property type="match status" value="1"/>
</dbReference>